<sequence length="485" mass="54154">MLKRFLIYAWPVLFIFVMMAGCKDLDEINHDPTKPTDTEPAYLLTSAQKSSMDFLYSTLQNGYIGMQYAQYWTGNSRVNDAQYAIDENNNTALWNAMYNSLHSLDRIITINNQRGNNPAAKNQNAIAGIMKVWLFQVLTDAYVNVPYSQALKEGENITPAYDKQENIYTSLIDTLQRQISALDPAQPTFDAGDVIYNGNVAKWKALGHSLLLRLAIRIADVSPEKARTVIEANYASAMTDNGGDARFNYLTTAPNKFPMSDIDREISDFFVSKTLVDYMQSLNDPRLPVYARPSVNGPINGLEYGRSANDPGRLAPANYSYPGVRIYSDTMPGILMTYPEVAFTLAEAAARGWNVGEGAPALYEKGIRASMAFWGITTGVDEYITSVPYDAGDWKNVIGTQKWLALYPQGFQAWFERLRLDFKQPNGDSLFIAPYSGSLDQNVPYVPSRLTYPLAEQTQNAAAYQKAAADIKGDTKASKSWWDLN</sequence>
<keyword evidence="1" id="KW-0449">Lipoprotein</keyword>
<evidence type="ECO:0000313" key="1">
    <source>
        <dbReference type="EMBL" id="QHS61328.1"/>
    </source>
</evidence>
<dbReference type="InterPro" id="IPR011990">
    <property type="entry name" value="TPR-like_helical_dom_sf"/>
</dbReference>
<name>A0A6B9ZFZ5_9BACT</name>
<gene>
    <name evidence="1" type="ORF">GWR21_17505</name>
</gene>
<protein>
    <submittedName>
        <fullName evidence="1">SusD/RagB family nutrient-binding outer membrane lipoprotein</fullName>
    </submittedName>
</protein>
<dbReference type="EMBL" id="CP048113">
    <property type="protein sequence ID" value="QHS61328.1"/>
    <property type="molecule type" value="Genomic_DNA"/>
</dbReference>
<dbReference type="Proteomes" id="UP000476411">
    <property type="component" value="Chromosome"/>
</dbReference>
<dbReference type="PROSITE" id="PS51257">
    <property type="entry name" value="PROKAR_LIPOPROTEIN"/>
    <property type="match status" value="1"/>
</dbReference>
<organism evidence="1 2">
    <name type="scientific">Chitinophaga agri</name>
    <dbReference type="NCBI Taxonomy" id="2703787"/>
    <lineage>
        <taxon>Bacteria</taxon>
        <taxon>Pseudomonadati</taxon>
        <taxon>Bacteroidota</taxon>
        <taxon>Chitinophagia</taxon>
        <taxon>Chitinophagales</taxon>
        <taxon>Chitinophagaceae</taxon>
        <taxon>Chitinophaga</taxon>
    </lineage>
</organism>
<evidence type="ECO:0000313" key="2">
    <source>
        <dbReference type="Proteomes" id="UP000476411"/>
    </source>
</evidence>
<reference evidence="1 2" key="1">
    <citation type="submission" date="2020-01" db="EMBL/GenBank/DDBJ databases">
        <title>Complete genome sequence of Chitinophaga sp. H33E-04 isolated from quinoa roots.</title>
        <authorList>
            <person name="Weon H.-Y."/>
            <person name="Lee S.A."/>
        </authorList>
    </citation>
    <scope>NUCLEOTIDE SEQUENCE [LARGE SCALE GENOMIC DNA]</scope>
    <source>
        <strain evidence="1 2">H33E-04</strain>
    </source>
</reference>
<proteinExistence type="predicted"/>
<dbReference type="AlphaFoldDB" id="A0A6B9ZFZ5"/>
<dbReference type="Gene3D" id="1.25.40.390">
    <property type="match status" value="1"/>
</dbReference>
<dbReference type="Pfam" id="PF12771">
    <property type="entry name" value="SusD-like_2"/>
    <property type="match status" value="1"/>
</dbReference>
<dbReference type="RefSeq" id="WP_162332999.1">
    <property type="nucleotide sequence ID" value="NZ_CP048113.1"/>
</dbReference>
<dbReference type="SUPFAM" id="SSF48452">
    <property type="entry name" value="TPR-like"/>
    <property type="match status" value="1"/>
</dbReference>
<keyword evidence="2" id="KW-1185">Reference proteome</keyword>
<accession>A0A6B9ZFZ5</accession>
<dbReference type="InterPro" id="IPR041662">
    <property type="entry name" value="SusD-like_2"/>
</dbReference>
<dbReference type="KEGG" id="chih:GWR21_17505"/>